<accession>A0A8B7CYZ2</accession>
<dbReference type="KEGG" id="pda:103721142"/>
<proteinExistence type="inferred from homology"/>
<dbReference type="PANTHER" id="PTHR33505:SF4">
    <property type="entry name" value="PROTEIN PREY, MITOCHONDRIAL"/>
    <property type="match status" value="1"/>
</dbReference>
<gene>
    <name evidence="5" type="primary">LOC103721142</name>
</gene>
<evidence type="ECO:0000256" key="1">
    <source>
        <dbReference type="ARBA" id="ARBA00038479"/>
    </source>
</evidence>
<dbReference type="PANTHER" id="PTHR33505">
    <property type="entry name" value="ZGC:162634"/>
    <property type="match status" value="1"/>
</dbReference>
<reference evidence="4" key="1">
    <citation type="journal article" date="2019" name="Nat. Commun.">
        <title>Genome-wide association mapping of date palm fruit traits.</title>
        <authorList>
            <person name="Hazzouri K.M."/>
            <person name="Gros-Balthazard M."/>
            <person name="Flowers J.M."/>
            <person name="Copetti D."/>
            <person name="Lemansour A."/>
            <person name="Lebrun M."/>
            <person name="Masmoudi K."/>
            <person name="Ferrand S."/>
            <person name="Dhar M.I."/>
            <person name="Fresquez Z.A."/>
            <person name="Rosas U."/>
            <person name="Zhang J."/>
            <person name="Talag J."/>
            <person name="Lee S."/>
            <person name="Kudrna D."/>
            <person name="Powell R.F."/>
            <person name="Leitch I.J."/>
            <person name="Krueger R.R."/>
            <person name="Wing R.A."/>
            <person name="Amiri K.M.A."/>
            <person name="Purugganan M.D."/>
        </authorList>
    </citation>
    <scope>NUCLEOTIDE SEQUENCE [LARGE SCALE GENOMIC DNA]</scope>
    <source>
        <strain evidence="4">cv. Khalas</strain>
    </source>
</reference>
<evidence type="ECO:0000256" key="3">
    <source>
        <dbReference type="SAM" id="MobiDB-lite"/>
    </source>
</evidence>
<comment type="similarity">
    <text evidence="1">Belongs to the PREY family.</text>
</comment>
<dbReference type="Pfam" id="PF03966">
    <property type="entry name" value="Trm112p"/>
    <property type="match status" value="1"/>
</dbReference>
<dbReference type="GeneID" id="103721142"/>
<name>A0A8B7CYZ2_PHODC</name>
<protein>
    <recommendedName>
        <fullName evidence="2">Protein preY, mitochondrial</fullName>
    </recommendedName>
</protein>
<feature type="compositionally biased region" description="Polar residues" evidence="3">
    <location>
        <begin position="72"/>
        <end position="88"/>
    </location>
</feature>
<dbReference type="AlphaFoldDB" id="A0A8B7CYZ2"/>
<evidence type="ECO:0000256" key="2">
    <source>
        <dbReference type="ARBA" id="ARBA00040939"/>
    </source>
</evidence>
<dbReference type="Proteomes" id="UP000228380">
    <property type="component" value="Chromosome 5"/>
</dbReference>
<organism evidence="4 5">
    <name type="scientific">Phoenix dactylifera</name>
    <name type="common">Date palm</name>
    <dbReference type="NCBI Taxonomy" id="42345"/>
    <lineage>
        <taxon>Eukaryota</taxon>
        <taxon>Viridiplantae</taxon>
        <taxon>Streptophyta</taxon>
        <taxon>Embryophyta</taxon>
        <taxon>Tracheophyta</taxon>
        <taxon>Spermatophyta</taxon>
        <taxon>Magnoliopsida</taxon>
        <taxon>Liliopsida</taxon>
        <taxon>Arecaceae</taxon>
        <taxon>Coryphoideae</taxon>
        <taxon>Phoeniceae</taxon>
        <taxon>Phoenix</taxon>
    </lineage>
</organism>
<reference evidence="5" key="2">
    <citation type="submission" date="2025-08" db="UniProtKB">
        <authorList>
            <consortium name="RefSeq"/>
        </authorList>
    </citation>
    <scope>IDENTIFICATION</scope>
    <source>
        <tissue evidence="5">Young leaves</tissue>
    </source>
</reference>
<dbReference type="InterPro" id="IPR005651">
    <property type="entry name" value="Trm112-like"/>
</dbReference>
<dbReference type="Gene3D" id="2.20.25.10">
    <property type="match status" value="1"/>
</dbReference>
<feature type="region of interest" description="Disordered" evidence="3">
    <location>
        <begin position="69"/>
        <end position="90"/>
    </location>
</feature>
<dbReference type="SUPFAM" id="SSF158997">
    <property type="entry name" value="Trm112p-like"/>
    <property type="match status" value="1"/>
</dbReference>
<sequence>MVRASRRLLKDAANIGKAFSDFLACPLSKQPLRHCEDSQSRISETIGVSFPIIDGIPCLVPKDGKLLEDQNKSQVENGADPSSGNSERNANRWAMLSTRLLHFKFQKGEEKETRCYSTLPYVVSADVNGLI</sequence>
<evidence type="ECO:0000313" key="5">
    <source>
        <dbReference type="RefSeq" id="XP_008809433.2"/>
    </source>
</evidence>
<keyword evidence="4" id="KW-1185">Reference proteome</keyword>
<evidence type="ECO:0000313" key="4">
    <source>
        <dbReference type="Proteomes" id="UP000228380"/>
    </source>
</evidence>
<dbReference type="RefSeq" id="XP_008809433.2">
    <property type="nucleotide sequence ID" value="XM_008811211.4"/>
</dbReference>